<dbReference type="SUPFAM" id="SSF48452">
    <property type="entry name" value="TPR-like"/>
    <property type="match status" value="1"/>
</dbReference>
<comment type="subcellular location">
    <subcellularLocation>
        <location evidence="1">Cell outer membrane</location>
    </subcellularLocation>
</comment>
<evidence type="ECO:0000259" key="8">
    <source>
        <dbReference type="Pfam" id="PF14322"/>
    </source>
</evidence>
<evidence type="ECO:0000256" key="3">
    <source>
        <dbReference type="ARBA" id="ARBA00022729"/>
    </source>
</evidence>
<evidence type="ECO:0000313" key="10">
    <source>
        <dbReference type="Proteomes" id="UP000555103"/>
    </source>
</evidence>
<organism evidence="9 10">
    <name type="scientific">Dysgonomonas hofstadii</name>
    <dbReference type="NCBI Taxonomy" id="637886"/>
    <lineage>
        <taxon>Bacteria</taxon>
        <taxon>Pseudomonadati</taxon>
        <taxon>Bacteroidota</taxon>
        <taxon>Bacteroidia</taxon>
        <taxon>Bacteroidales</taxon>
        <taxon>Dysgonomonadaceae</taxon>
        <taxon>Dysgonomonas</taxon>
    </lineage>
</organism>
<protein>
    <recommendedName>
        <fullName evidence="11">RagB/SusD family nutrient uptake outer membrane protein</fullName>
    </recommendedName>
</protein>
<dbReference type="EMBL" id="JACIEP010000002">
    <property type="protein sequence ID" value="MBB4034947.1"/>
    <property type="molecule type" value="Genomic_DNA"/>
</dbReference>
<comment type="caution">
    <text evidence="9">The sequence shown here is derived from an EMBL/GenBank/DDBJ whole genome shotgun (WGS) entry which is preliminary data.</text>
</comment>
<dbReference type="Pfam" id="PF14322">
    <property type="entry name" value="SusD-like_3"/>
    <property type="match status" value="1"/>
</dbReference>
<dbReference type="AlphaFoldDB" id="A0A840CG34"/>
<dbReference type="Pfam" id="PF07980">
    <property type="entry name" value="SusD_RagB"/>
    <property type="match status" value="1"/>
</dbReference>
<name>A0A840CG34_9BACT</name>
<evidence type="ECO:0000256" key="4">
    <source>
        <dbReference type="ARBA" id="ARBA00023136"/>
    </source>
</evidence>
<feature type="chain" id="PRO_5032490784" description="RagB/SusD family nutrient uptake outer membrane protein" evidence="6">
    <location>
        <begin position="23"/>
        <end position="550"/>
    </location>
</feature>
<evidence type="ECO:0000256" key="2">
    <source>
        <dbReference type="ARBA" id="ARBA00006275"/>
    </source>
</evidence>
<keyword evidence="4" id="KW-0472">Membrane</keyword>
<dbReference type="InterPro" id="IPR033985">
    <property type="entry name" value="SusD-like_N"/>
</dbReference>
<dbReference type="GO" id="GO:0009279">
    <property type="term" value="C:cell outer membrane"/>
    <property type="evidence" value="ECO:0007669"/>
    <property type="project" value="UniProtKB-SubCell"/>
</dbReference>
<dbReference type="InterPro" id="IPR011990">
    <property type="entry name" value="TPR-like_helical_dom_sf"/>
</dbReference>
<feature type="domain" description="SusD-like N-terminal" evidence="8">
    <location>
        <begin position="97"/>
        <end position="221"/>
    </location>
</feature>
<dbReference type="CDD" id="cd08977">
    <property type="entry name" value="SusD"/>
    <property type="match status" value="1"/>
</dbReference>
<dbReference type="InterPro" id="IPR012944">
    <property type="entry name" value="SusD_RagB_dom"/>
</dbReference>
<evidence type="ECO:0000259" key="7">
    <source>
        <dbReference type="Pfam" id="PF07980"/>
    </source>
</evidence>
<keyword evidence="10" id="KW-1185">Reference proteome</keyword>
<feature type="domain" description="RagB/SusD" evidence="7">
    <location>
        <begin position="266"/>
        <end position="549"/>
    </location>
</feature>
<comment type="similarity">
    <text evidence="2">Belongs to the SusD family.</text>
</comment>
<dbReference type="RefSeq" id="WP_183305875.1">
    <property type="nucleotide sequence ID" value="NZ_JACIEP010000002.1"/>
</dbReference>
<feature type="signal peptide" evidence="6">
    <location>
        <begin position="1"/>
        <end position="22"/>
    </location>
</feature>
<keyword evidence="3 6" id="KW-0732">Signal</keyword>
<accession>A0A840CG34</accession>
<reference evidence="9 10" key="1">
    <citation type="submission" date="2020-08" db="EMBL/GenBank/DDBJ databases">
        <title>Genomic Encyclopedia of Type Strains, Phase IV (KMG-IV): sequencing the most valuable type-strain genomes for metagenomic binning, comparative biology and taxonomic classification.</title>
        <authorList>
            <person name="Goeker M."/>
        </authorList>
    </citation>
    <scope>NUCLEOTIDE SEQUENCE [LARGE SCALE GENOMIC DNA]</scope>
    <source>
        <strain evidence="9 10">DSM 104969</strain>
    </source>
</reference>
<evidence type="ECO:0000256" key="1">
    <source>
        <dbReference type="ARBA" id="ARBA00004442"/>
    </source>
</evidence>
<evidence type="ECO:0000256" key="5">
    <source>
        <dbReference type="ARBA" id="ARBA00023237"/>
    </source>
</evidence>
<evidence type="ECO:0008006" key="11">
    <source>
        <dbReference type="Google" id="ProtNLM"/>
    </source>
</evidence>
<evidence type="ECO:0000313" key="9">
    <source>
        <dbReference type="EMBL" id="MBB4034947.1"/>
    </source>
</evidence>
<gene>
    <name evidence="9" type="ORF">GGR21_000834</name>
</gene>
<dbReference type="PROSITE" id="PS51257">
    <property type="entry name" value="PROKAR_LIPOPROTEIN"/>
    <property type="match status" value="1"/>
</dbReference>
<dbReference type="Gene3D" id="1.25.40.390">
    <property type="match status" value="1"/>
</dbReference>
<dbReference type="Proteomes" id="UP000555103">
    <property type="component" value="Unassembled WGS sequence"/>
</dbReference>
<evidence type="ECO:0000256" key="6">
    <source>
        <dbReference type="SAM" id="SignalP"/>
    </source>
</evidence>
<sequence length="550" mass="62960">MKNKIILILLSVCLLSSCSDSFLDRNSLSGLSGGDFWTTQENAILGINTLYHSNREYTSGNGAGITNPAVFIGIMEYGMLDDFTDISYHSLNIPMVTGTIAPNNVMFLNYWGILYKGIYRANTGLKYIPDIAMDNDIKNRCIGEAKFFRSYFYFKLWDLYGGVPIYDYAMNPDEAYKPRNTEREVYEFIVQDMTDAYALLPEKYESTDVGRATKWAALAMRGKAHLWAKEYAKAAADFKELMEKSDRKLVDDYETLFHVDGNNNSEVILDVQYTTEAGHGIPTGRWWIASAKASPSPGQRSRPTNELVNSYEMIDGTPFDFNNFTNAKGEPFNPNNEEDWNDEASVRKLYENRDPRLQQSIVVPWSTYVGLNNSTYIYRFPETSDADSYTMVFPNNYAWRKFVEPGTRYLTDLYNVPQNIPLIRLADIMLMYAEAQNEALASPDQSVYKAVNDIRDRAGMPDLPTGLTKDQMRERIRHERKIELCVEGQRYSDIRRWGIAKELVDKFEMKAIRGGGAIRVKGFGDQYYLWPIPQQEITLNPSLTQNPGWE</sequence>
<proteinExistence type="inferred from homology"/>
<keyword evidence="5" id="KW-0998">Cell outer membrane</keyword>